<keyword evidence="9" id="KW-0233">DNA recombination</keyword>
<keyword evidence="8" id="KW-0548">Nucleotidyltransferase</keyword>
<sequence>MNLVKNNEANMIIYNALPRKEYERIFMYESIDNAFARSNTIITSLKALDEGYSSKNYVRKFFRDLHPKWRAKVTAIEESKDLTSLSLNELFGNLKVHEMIIKKDFEIVKAKGERKSIALKAKKESSDEECSTSRSEDEEYTMAVRDFKNLFKRRDMDQDSAHMVAVSKVPMLKPGEYEIWRMTIEQYIKMIDYALNKADLDTISMDDLNNNLKVYEPKVKGMFSSSSSTQNMTFVYFSNNNTINTNGTVNIAQAVHTAHGVSTASTQVNAAYSTNINNLNDMEEMDLRWQMAMLTMRARRFLKKTRRKLTVNGNETIGFDKSNVECHNCHKRGHFAREVIRQRKGQIMHSWISLLQVLTQSLDEFVNKPVVKNYKAKSSEEETKVVRKNDDATIIEEWVSDNEEEDVSQPKVEKKTVRPNYEEIDGGYVAFGGNPKGGKITQKEAVNTACYVQNKVLVVKPHNKTPYELFHGRTPNLSFMRPFRCPVTILNTVDHLEKFDGKADEGFFVGYSLNSKAFRVFNSRTRIVKENLHIRFSESTSNVVDSRSDWLFDIDALTRTMNYEPIVAGTQSNGFAGTKASDNAG</sequence>
<keyword evidence="8" id="KW-0239">DNA-directed DNA polymerase</keyword>
<dbReference type="GO" id="GO:0003887">
    <property type="term" value="F:DNA-directed DNA polymerase activity"/>
    <property type="evidence" value="ECO:0007669"/>
    <property type="project" value="UniProtKB-KW"/>
</dbReference>
<dbReference type="GO" id="GO:0006310">
    <property type="term" value="P:DNA recombination"/>
    <property type="evidence" value="ECO:0007669"/>
    <property type="project" value="UniProtKB-KW"/>
</dbReference>
<proteinExistence type="predicted"/>
<keyword evidence="3" id="KW-0255">Endonuclease</keyword>
<dbReference type="PANTHER" id="PTHR42648">
    <property type="entry name" value="TRANSPOSASE, PUTATIVE-RELATED"/>
    <property type="match status" value="1"/>
</dbReference>
<keyword evidence="2" id="KW-0479">Metal-binding</keyword>
<accession>A0A6L2JRE1</accession>
<reference evidence="11" key="1">
    <citation type="journal article" date="2019" name="Sci. Rep.">
        <title>Draft genome of Tanacetum cinerariifolium, the natural source of mosquito coil.</title>
        <authorList>
            <person name="Yamashiro T."/>
            <person name="Shiraishi A."/>
            <person name="Satake H."/>
            <person name="Nakayama K."/>
        </authorList>
    </citation>
    <scope>NUCLEOTIDE SEQUENCE</scope>
</reference>
<dbReference type="GO" id="GO:0015074">
    <property type="term" value="P:DNA integration"/>
    <property type="evidence" value="ECO:0007669"/>
    <property type="project" value="UniProtKB-KW"/>
</dbReference>
<dbReference type="PANTHER" id="PTHR42648:SF11">
    <property type="entry name" value="TRANSPOSON TY4-P GAG-POL POLYPROTEIN"/>
    <property type="match status" value="1"/>
</dbReference>
<evidence type="ECO:0000256" key="8">
    <source>
        <dbReference type="ARBA" id="ARBA00022932"/>
    </source>
</evidence>
<evidence type="ECO:0000256" key="6">
    <source>
        <dbReference type="ARBA" id="ARBA00022908"/>
    </source>
</evidence>
<evidence type="ECO:0000256" key="1">
    <source>
        <dbReference type="ARBA" id="ARBA00022722"/>
    </source>
</evidence>
<evidence type="ECO:0000256" key="4">
    <source>
        <dbReference type="ARBA" id="ARBA00022801"/>
    </source>
</evidence>
<dbReference type="GO" id="GO:0003964">
    <property type="term" value="F:RNA-directed DNA polymerase activity"/>
    <property type="evidence" value="ECO:0007669"/>
    <property type="project" value="UniProtKB-KW"/>
</dbReference>
<dbReference type="Pfam" id="PF25597">
    <property type="entry name" value="SH3_retrovirus"/>
    <property type="match status" value="1"/>
</dbReference>
<organism evidence="11">
    <name type="scientific">Tanacetum cinerariifolium</name>
    <name type="common">Dalmatian daisy</name>
    <name type="synonym">Chrysanthemum cinerariifolium</name>
    <dbReference type="NCBI Taxonomy" id="118510"/>
    <lineage>
        <taxon>Eukaryota</taxon>
        <taxon>Viridiplantae</taxon>
        <taxon>Streptophyta</taxon>
        <taxon>Embryophyta</taxon>
        <taxon>Tracheophyta</taxon>
        <taxon>Spermatophyta</taxon>
        <taxon>Magnoliopsida</taxon>
        <taxon>eudicotyledons</taxon>
        <taxon>Gunneridae</taxon>
        <taxon>Pentapetalae</taxon>
        <taxon>asterids</taxon>
        <taxon>campanulids</taxon>
        <taxon>Asterales</taxon>
        <taxon>Asteraceae</taxon>
        <taxon>Asteroideae</taxon>
        <taxon>Anthemideae</taxon>
        <taxon>Anthemidinae</taxon>
        <taxon>Tanacetum</taxon>
    </lineage>
</organism>
<evidence type="ECO:0000256" key="9">
    <source>
        <dbReference type="ARBA" id="ARBA00023172"/>
    </source>
</evidence>
<dbReference type="GO" id="GO:0016787">
    <property type="term" value="F:hydrolase activity"/>
    <property type="evidence" value="ECO:0007669"/>
    <property type="project" value="UniProtKB-KW"/>
</dbReference>
<keyword evidence="1" id="KW-0540">Nuclease</keyword>
<dbReference type="EMBL" id="BKCJ010001201">
    <property type="protein sequence ID" value="GEU39641.1"/>
    <property type="molecule type" value="Genomic_DNA"/>
</dbReference>
<evidence type="ECO:0000256" key="2">
    <source>
        <dbReference type="ARBA" id="ARBA00022723"/>
    </source>
</evidence>
<comment type="caution">
    <text evidence="11">The sequence shown here is derived from an EMBL/GenBank/DDBJ whole genome shotgun (WGS) entry which is preliminary data.</text>
</comment>
<keyword evidence="6" id="KW-0229">DNA integration</keyword>
<evidence type="ECO:0000256" key="7">
    <source>
        <dbReference type="ARBA" id="ARBA00022918"/>
    </source>
</evidence>
<keyword evidence="4" id="KW-0378">Hydrolase</keyword>
<dbReference type="GO" id="GO:0004519">
    <property type="term" value="F:endonuclease activity"/>
    <property type="evidence" value="ECO:0007669"/>
    <property type="project" value="UniProtKB-KW"/>
</dbReference>
<dbReference type="AlphaFoldDB" id="A0A6L2JRE1"/>
<keyword evidence="8" id="KW-0808">Transferase</keyword>
<feature type="domain" description="Retroviral polymerase SH3-like" evidence="10">
    <location>
        <begin position="485"/>
        <end position="541"/>
    </location>
</feature>
<gene>
    <name evidence="11" type="ORF">Tci_011619</name>
</gene>
<dbReference type="GO" id="GO:0046872">
    <property type="term" value="F:metal ion binding"/>
    <property type="evidence" value="ECO:0007669"/>
    <property type="project" value="UniProtKB-KW"/>
</dbReference>
<evidence type="ECO:0000256" key="3">
    <source>
        <dbReference type="ARBA" id="ARBA00022759"/>
    </source>
</evidence>
<name>A0A6L2JRE1_TANCI</name>
<keyword evidence="7" id="KW-0695">RNA-directed DNA polymerase</keyword>
<evidence type="ECO:0000259" key="10">
    <source>
        <dbReference type="Pfam" id="PF25597"/>
    </source>
</evidence>
<dbReference type="InterPro" id="IPR057670">
    <property type="entry name" value="SH3_retrovirus"/>
</dbReference>
<evidence type="ECO:0000313" key="11">
    <source>
        <dbReference type="EMBL" id="GEU39641.1"/>
    </source>
</evidence>
<dbReference type="InterPro" id="IPR039537">
    <property type="entry name" value="Retrotran_Ty1/copia-like"/>
</dbReference>
<keyword evidence="5" id="KW-0460">Magnesium</keyword>
<evidence type="ECO:0000256" key="5">
    <source>
        <dbReference type="ARBA" id="ARBA00022842"/>
    </source>
</evidence>
<protein>
    <submittedName>
        <fullName evidence="11">Ribonuclease H-like domain-containing protein</fullName>
    </submittedName>
</protein>